<dbReference type="PANTHER" id="PTHR42716:SF2">
    <property type="entry name" value="L-ASPARTATE OXIDASE, CHLOROPLASTIC"/>
    <property type="match status" value="1"/>
</dbReference>
<sequence>MMQADVVVIGSGIAGLSFALKAARYGTVALITKKSRPDSSTNYAQGGIAAVFADDDSPALHMEDTLVAGAGLCHPDAVDVLVREGPERVRELIELGVAFTRAGEDLSLGLEGGHSRRRIVRADDLTGREIERALLAAAAETGNVRVFENHQAVDLLTATDPGTLGERCCGVLVLDAETGELLPFLARAVMLATGGCGQVYRHTTNPAIATGDGVAMAYRA</sequence>
<comment type="catalytic activity">
    <reaction evidence="5">
        <text>L-aspartate + O2 = iminosuccinate + H2O2</text>
        <dbReference type="Rhea" id="RHEA:25876"/>
        <dbReference type="ChEBI" id="CHEBI:15379"/>
        <dbReference type="ChEBI" id="CHEBI:16240"/>
        <dbReference type="ChEBI" id="CHEBI:29991"/>
        <dbReference type="ChEBI" id="CHEBI:77875"/>
        <dbReference type="EC" id="1.4.3.16"/>
    </reaction>
    <physiologicalReaction direction="left-to-right" evidence="5">
        <dbReference type="Rhea" id="RHEA:25877"/>
    </physiologicalReaction>
</comment>
<evidence type="ECO:0000256" key="5">
    <source>
        <dbReference type="ARBA" id="ARBA00048305"/>
    </source>
</evidence>
<keyword evidence="4 7" id="KW-0560">Oxidoreductase</keyword>
<keyword evidence="3" id="KW-0274">FAD</keyword>
<dbReference type="InterPro" id="IPR036188">
    <property type="entry name" value="FAD/NAD-bd_sf"/>
</dbReference>
<dbReference type="Pfam" id="PF00890">
    <property type="entry name" value="FAD_binding_2"/>
    <property type="match status" value="1"/>
</dbReference>
<dbReference type="EMBL" id="CADCTV010000087">
    <property type="protein sequence ID" value="CAA9299719.1"/>
    <property type="molecule type" value="Genomic_DNA"/>
</dbReference>
<dbReference type="PANTHER" id="PTHR42716">
    <property type="entry name" value="L-ASPARTATE OXIDASE"/>
    <property type="match status" value="1"/>
</dbReference>
<dbReference type="AlphaFoldDB" id="A0A6J4K982"/>
<organism evidence="7">
    <name type="scientific">uncultured Gemmatimonadota bacterium</name>
    <dbReference type="NCBI Taxonomy" id="203437"/>
    <lineage>
        <taxon>Bacteria</taxon>
        <taxon>Pseudomonadati</taxon>
        <taxon>Gemmatimonadota</taxon>
        <taxon>environmental samples</taxon>
    </lineage>
</organism>
<evidence type="ECO:0000256" key="1">
    <source>
        <dbReference type="ARBA" id="ARBA00001974"/>
    </source>
</evidence>
<evidence type="ECO:0000313" key="7">
    <source>
        <dbReference type="EMBL" id="CAA9299719.1"/>
    </source>
</evidence>
<proteinExistence type="predicted"/>
<dbReference type="GO" id="GO:0009435">
    <property type="term" value="P:NAD+ biosynthetic process"/>
    <property type="evidence" value="ECO:0007669"/>
    <property type="project" value="InterPro"/>
</dbReference>
<name>A0A6J4K982_9BACT</name>
<gene>
    <name evidence="7" type="ORF">AVDCRST_MAG89-372</name>
</gene>
<protein>
    <submittedName>
        <fullName evidence="7">L-aspartate oxidase</fullName>
        <ecNumber evidence="7">1.4.3.16</ecNumber>
    </submittedName>
</protein>
<evidence type="ECO:0000256" key="3">
    <source>
        <dbReference type="ARBA" id="ARBA00022827"/>
    </source>
</evidence>
<keyword evidence="2" id="KW-0285">Flavoprotein</keyword>
<comment type="cofactor">
    <cofactor evidence="1">
        <name>FAD</name>
        <dbReference type="ChEBI" id="CHEBI:57692"/>
    </cofactor>
</comment>
<dbReference type="InterPro" id="IPR005288">
    <property type="entry name" value="NadB"/>
</dbReference>
<evidence type="ECO:0000256" key="2">
    <source>
        <dbReference type="ARBA" id="ARBA00022630"/>
    </source>
</evidence>
<reference evidence="7" key="1">
    <citation type="submission" date="2020-02" db="EMBL/GenBank/DDBJ databases">
        <authorList>
            <person name="Meier V. D."/>
        </authorList>
    </citation>
    <scope>NUCLEOTIDE SEQUENCE</scope>
    <source>
        <strain evidence="7">AVDCRST_MAG89</strain>
    </source>
</reference>
<evidence type="ECO:0000256" key="4">
    <source>
        <dbReference type="ARBA" id="ARBA00023002"/>
    </source>
</evidence>
<feature type="domain" description="FAD-dependent oxidoreductase 2 FAD-binding" evidence="6">
    <location>
        <begin position="5"/>
        <end position="220"/>
    </location>
</feature>
<dbReference type="EC" id="1.4.3.16" evidence="7"/>
<dbReference type="GO" id="GO:0008734">
    <property type="term" value="F:L-aspartate oxidase activity"/>
    <property type="evidence" value="ECO:0007669"/>
    <property type="project" value="UniProtKB-EC"/>
</dbReference>
<dbReference type="SUPFAM" id="SSF51905">
    <property type="entry name" value="FAD/NAD(P)-binding domain"/>
    <property type="match status" value="1"/>
</dbReference>
<accession>A0A6J4K982</accession>
<dbReference type="InterPro" id="IPR003953">
    <property type="entry name" value="FAD-dep_OxRdtase_2_FAD-bd"/>
</dbReference>
<dbReference type="Gene3D" id="3.50.50.60">
    <property type="entry name" value="FAD/NAD(P)-binding domain"/>
    <property type="match status" value="1"/>
</dbReference>
<evidence type="ECO:0000259" key="6">
    <source>
        <dbReference type="Pfam" id="PF00890"/>
    </source>
</evidence>
<feature type="non-terminal residue" evidence="7">
    <location>
        <position position="220"/>
    </location>
</feature>